<dbReference type="EC" id="5.4.2.7" evidence="6 7"/>
<dbReference type="Proteomes" id="UP000001552">
    <property type="component" value="Chromosome"/>
</dbReference>
<keyword evidence="5 6" id="KW-0413">Isomerase</keyword>
<evidence type="ECO:0000256" key="6">
    <source>
        <dbReference type="HAMAP-Rule" id="MF_00740"/>
    </source>
</evidence>
<comment type="catalytic activity">
    <reaction evidence="6">
        <text>alpha-D-ribose 1-phosphate = D-ribose 5-phosphate</text>
        <dbReference type="Rhea" id="RHEA:18793"/>
        <dbReference type="ChEBI" id="CHEBI:57720"/>
        <dbReference type="ChEBI" id="CHEBI:78346"/>
        <dbReference type="EC" id="5.4.2.7"/>
    </reaction>
</comment>
<accession>D3T711</accession>
<feature type="domain" description="Metalloenzyme" evidence="8">
    <location>
        <begin position="3"/>
        <end position="373"/>
    </location>
</feature>
<evidence type="ECO:0000256" key="2">
    <source>
        <dbReference type="ARBA" id="ARBA00022490"/>
    </source>
</evidence>
<dbReference type="HAMAP" id="MF_00740">
    <property type="entry name" value="Phosphopentomut"/>
    <property type="match status" value="1"/>
</dbReference>
<dbReference type="GO" id="GO:0000287">
    <property type="term" value="F:magnesium ion binding"/>
    <property type="evidence" value="ECO:0007669"/>
    <property type="project" value="UniProtKB-UniRule"/>
</dbReference>
<dbReference type="FunFam" id="3.30.70.1250:FF:000001">
    <property type="entry name" value="Phosphopentomutase"/>
    <property type="match status" value="1"/>
</dbReference>
<keyword evidence="10" id="KW-1185">Reference proteome</keyword>
<dbReference type="Pfam" id="PF01676">
    <property type="entry name" value="Metalloenzyme"/>
    <property type="match status" value="1"/>
</dbReference>
<comment type="pathway">
    <text evidence="6">Carbohydrate degradation; 2-deoxy-D-ribose 1-phosphate degradation; D-glyceraldehyde 3-phosphate and acetaldehyde from 2-deoxy-alpha-D-ribose 1-phosphate: step 1/2.</text>
</comment>
<comment type="function">
    <text evidence="6">Isomerase that catalyzes the conversion of deoxy-ribose 1-phosphate (dRib-1-P) and ribose 1-phosphate (Rib-1-P) to deoxy-ribose 5-phosphate (dRib-5-P) and ribose 5-phosphate (Rib-5-P), respectively.</text>
</comment>
<keyword evidence="2 6" id="KW-0963">Cytoplasm</keyword>
<dbReference type="CDD" id="cd16009">
    <property type="entry name" value="PPM"/>
    <property type="match status" value="1"/>
</dbReference>
<sequence length="389" mass="42757">MFKRVILIVLDSVGVGELPDAYRFGDEGSNTLGHVTEKTGVELPNMGQLGLGNIIPLKSVPENPNAIGGYGKMAEKSAGKDTTTGHWEIAGLFINKPFPTYPNGFPDEIIKEFEKRIGRKVLGNKPASGTEIIKELGEEHVKTGFPIVYTSADSVFQVAAHEDVIPPVELYRICEIAREILKGDHAVGRVIARPFTGSSGNFVRTENRRDFSLKPFEPTILDMLKEAGYEVFAIGKIEDIFAGQGITGKNHTTNNDEGITATIKAMDEVKDGLIFTNLVDFDMLYGHRNDVEGYAKALKNFDDRLPEMMEKLTKEDLLIITADHGCDPATESTDHSREYVPLLVYSPLMKHGVNLGVRSTYADIAATIAEIFEVGSTKHGTSFLRELPL</sequence>
<proteinExistence type="inferred from homology"/>
<organism evidence="9 10">
    <name type="scientific">Thermoanaerobacter italicus (strain DSM 9252 / Ab9)</name>
    <dbReference type="NCBI Taxonomy" id="580331"/>
    <lineage>
        <taxon>Bacteria</taxon>
        <taxon>Bacillati</taxon>
        <taxon>Bacillota</taxon>
        <taxon>Clostridia</taxon>
        <taxon>Thermoanaerobacterales</taxon>
        <taxon>Thermoanaerobacteraceae</taxon>
        <taxon>Thermoanaerobacter</taxon>
    </lineage>
</organism>
<feature type="binding site" evidence="6">
    <location>
        <position position="282"/>
    </location>
    <ligand>
        <name>Mn(2+)</name>
        <dbReference type="ChEBI" id="CHEBI:29035"/>
        <label>2</label>
    </ligand>
</feature>
<keyword evidence="3 6" id="KW-0479">Metal-binding</keyword>
<protein>
    <recommendedName>
        <fullName evidence="6 7">Phosphopentomutase</fullName>
        <ecNumber evidence="6 7">5.4.2.7</ecNumber>
    </recommendedName>
    <alternativeName>
        <fullName evidence="6">Phosphodeoxyribomutase</fullName>
    </alternativeName>
</protein>
<comment type="catalytic activity">
    <reaction evidence="6">
        <text>2-deoxy-alpha-D-ribose 1-phosphate = 2-deoxy-D-ribose 5-phosphate</text>
        <dbReference type="Rhea" id="RHEA:27658"/>
        <dbReference type="ChEBI" id="CHEBI:57259"/>
        <dbReference type="ChEBI" id="CHEBI:62877"/>
        <dbReference type="EC" id="5.4.2.7"/>
    </reaction>
</comment>
<dbReference type="OrthoDB" id="9769930at2"/>
<dbReference type="KEGG" id="tit:Thit_0436"/>
<dbReference type="HOGENOM" id="CLU_053861_0_0_9"/>
<evidence type="ECO:0000313" key="10">
    <source>
        <dbReference type="Proteomes" id="UP000001552"/>
    </source>
</evidence>
<dbReference type="GO" id="GO:0043094">
    <property type="term" value="P:metabolic compound salvage"/>
    <property type="evidence" value="ECO:0007669"/>
    <property type="project" value="UniProtKB-UniRule"/>
</dbReference>
<comment type="similarity">
    <text evidence="1 6">Belongs to the phosphopentomutase family.</text>
</comment>
<dbReference type="EMBL" id="CP001936">
    <property type="protein sequence ID" value="ADD01743.1"/>
    <property type="molecule type" value="Genomic_DNA"/>
</dbReference>
<dbReference type="NCBIfam" id="NF003766">
    <property type="entry name" value="PRK05362.1"/>
    <property type="match status" value="1"/>
</dbReference>
<comment type="subcellular location">
    <subcellularLocation>
        <location evidence="6">Cytoplasm</location>
    </subcellularLocation>
</comment>
<evidence type="ECO:0000256" key="1">
    <source>
        <dbReference type="ARBA" id="ARBA00010373"/>
    </source>
</evidence>
<gene>
    <name evidence="6" type="primary">deoB</name>
    <name evidence="9" type="ordered locus">Thit_0436</name>
</gene>
<dbReference type="SUPFAM" id="SSF53649">
    <property type="entry name" value="Alkaline phosphatase-like"/>
    <property type="match status" value="1"/>
</dbReference>
<reference evidence="9" key="1">
    <citation type="submission" date="2010-02" db="EMBL/GenBank/DDBJ databases">
        <title>Complete sequence of Thermoanaerobacter italicus Ab9.</title>
        <authorList>
            <consortium name="US DOE Joint Genome Institute"/>
            <person name="Lucas S."/>
            <person name="Copeland A."/>
            <person name="Lapidus A."/>
            <person name="Cheng J.-F."/>
            <person name="Bruce D."/>
            <person name="Goodwin L."/>
            <person name="Pitluck S."/>
            <person name="Chertkov O."/>
            <person name="Detter J.C."/>
            <person name="Han C."/>
            <person name="Tapia R."/>
            <person name="Land M."/>
            <person name="Hauser L."/>
            <person name="Kyrpides N."/>
            <person name="Mikhailova N."/>
            <person name="Hemme C.L."/>
            <person name="Woyke T."/>
        </authorList>
    </citation>
    <scope>NUCLEOTIDE SEQUENCE [LARGE SCALE GENOMIC DNA]</scope>
    <source>
        <strain evidence="9">Ab9</strain>
    </source>
</reference>
<dbReference type="InterPro" id="IPR006124">
    <property type="entry name" value="Metalloenzyme"/>
</dbReference>
<dbReference type="GO" id="GO:0008973">
    <property type="term" value="F:phosphopentomutase activity"/>
    <property type="evidence" value="ECO:0007669"/>
    <property type="project" value="UniProtKB-UniRule"/>
</dbReference>
<dbReference type="UniPathway" id="UPA00087">
    <property type="reaction ID" value="UER00173"/>
</dbReference>
<evidence type="ECO:0000259" key="8">
    <source>
        <dbReference type="Pfam" id="PF01676"/>
    </source>
</evidence>
<dbReference type="GO" id="GO:0009117">
    <property type="term" value="P:nucleotide metabolic process"/>
    <property type="evidence" value="ECO:0007669"/>
    <property type="project" value="UniProtKB-UniRule"/>
</dbReference>
<feature type="binding site" evidence="6">
    <location>
        <position position="11"/>
    </location>
    <ligand>
        <name>Mn(2+)</name>
        <dbReference type="ChEBI" id="CHEBI:29035"/>
        <label>1</label>
    </ligand>
</feature>
<evidence type="ECO:0000256" key="4">
    <source>
        <dbReference type="ARBA" id="ARBA00023211"/>
    </source>
</evidence>
<dbReference type="InterPro" id="IPR017850">
    <property type="entry name" value="Alkaline_phosphatase_core_sf"/>
</dbReference>
<dbReference type="GO" id="GO:0005829">
    <property type="term" value="C:cytosol"/>
    <property type="evidence" value="ECO:0007669"/>
    <property type="project" value="TreeGrafter"/>
</dbReference>
<evidence type="ECO:0000313" key="9">
    <source>
        <dbReference type="EMBL" id="ADD01743.1"/>
    </source>
</evidence>
<dbReference type="SUPFAM" id="SSF143856">
    <property type="entry name" value="DeoB insert domain-like"/>
    <property type="match status" value="1"/>
</dbReference>
<dbReference type="InterPro" id="IPR024052">
    <property type="entry name" value="Phosphopentomutase_DeoB_cap_sf"/>
</dbReference>
<dbReference type="NCBIfam" id="TIGR01696">
    <property type="entry name" value="deoB"/>
    <property type="match status" value="1"/>
</dbReference>
<dbReference type="eggNOG" id="COG1015">
    <property type="taxonomic scope" value="Bacteria"/>
</dbReference>
<feature type="binding site" evidence="6">
    <location>
        <position position="324"/>
    </location>
    <ligand>
        <name>Mn(2+)</name>
        <dbReference type="ChEBI" id="CHEBI:29035"/>
        <label>1</label>
    </ligand>
</feature>
<evidence type="ECO:0000256" key="7">
    <source>
        <dbReference type="NCBIfam" id="TIGR01696"/>
    </source>
</evidence>
<dbReference type="RefSeq" id="WP_012994566.1">
    <property type="nucleotide sequence ID" value="NC_013921.1"/>
</dbReference>
<evidence type="ECO:0000256" key="3">
    <source>
        <dbReference type="ARBA" id="ARBA00022723"/>
    </source>
</evidence>
<keyword evidence="4 6" id="KW-0464">Manganese</keyword>
<dbReference type="AlphaFoldDB" id="D3T711"/>
<dbReference type="GO" id="GO:0030145">
    <property type="term" value="F:manganese ion binding"/>
    <property type="evidence" value="ECO:0007669"/>
    <property type="project" value="UniProtKB-UniRule"/>
</dbReference>
<dbReference type="Gene3D" id="3.40.720.10">
    <property type="entry name" value="Alkaline Phosphatase, subunit A"/>
    <property type="match status" value="1"/>
</dbReference>
<feature type="binding site" evidence="6">
    <location>
        <position position="287"/>
    </location>
    <ligand>
        <name>Mn(2+)</name>
        <dbReference type="ChEBI" id="CHEBI:29035"/>
        <label>2</label>
    </ligand>
</feature>
<comment type="cofactor">
    <cofactor evidence="6">
        <name>Mn(2+)</name>
        <dbReference type="ChEBI" id="CHEBI:29035"/>
    </cofactor>
    <text evidence="6">Binds 2 manganese ions.</text>
</comment>
<dbReference type="GO" id="GO:0006015">
    <property type="term" value="P:5-phosphoribose 1-diphosphate biosynthetic process"/>
    <property type="evidence" value="ECO:0007669"/>
    <property type="project" value="UniProtKB-UniPathway"/>
</dbReference>
<name>D3T711_THEIA</name>
<dbReference type="PIRSF" id="PIRSF001491">
    <property type="entry name" value="Ppentomutase"/>
    <property type="match status" value="1"/>
</dbReference>
<dbReference type="Gene3D" id="3.30.70.1250">
    <property type="entry name" value="Phosphopentomutase"/>
    <property type="match status" value="1"/>
</dbReference>
<feature type="binding site" evidence="6">
    <location>
        <position position="335"/>
    </location>
    <ligand>
        <name>Mn(2+)</name>
        <dbReference type="ChEBI" id="CHEBI:29035"/>
        <label>2</label>
    </ligand>
</feature>
<feature type="binding site" evidence="6">
    <location>
        <position position="323"/>
    </location>
    <ligand>
        <name>Mn(2+)</name>
        <dbReference type="ChEBI" id="CHEBI:29035"/>
        <label>1</label>
    </ligand>
</feature>
<dbReference type="PANTHER" id="PTHR21110:SF0">
    <property type="entry name" value="PHOSPHOPENTOMUTASE"/>
    <property type="match status" value="1"/>
</dbReference>
<dbReference type="PANTHER" id="PTHR21110">
    <property type="entry name" value="PHOSPHOPENTOMUTASE"/>
    <property type="match status" value="1"/>
</dbReference>
<evidence type="ECO:0000256" key="5">
    <source>
        <dbReference type="ARBA" id="ARBA00023235"/>
    </source>
</evidence>
<dbReference type="GO" id="GO:0006018">
    <property type="term" value="P:2-deoxyribose 1-phosphate catabolic process"/>
    <property type="evidence" value="ECO:0007669"/>
    <property type="project" value="UniProtKB-UniRule"/>
</dbReference>
<dbReference type="InterPro" id="IPR010045">
    <property type="entry name" value="DeoB"/>
</dbReference>